<evidence type="ECO:0000313" key="1">
    <source>
        <dbReference type="EMBL" id="EJF54713.1"/>
    </source>
</evidence>
<dbReference type="OrthoDB" id="9828989at2"/>
<dbReference type="Proteomes" id="UP000005113">
    <property type="component" value="Unassembled WGS sequence"/>
</dbReference>
<protein>
    <submittedName>
        <fullName evidence="1">Uncharacterized protein</fullName>
    </submittedName>
</protein>
<gene>
    <name evidence="1" type="ORF">SapgrDRAFT_3064</name>
</gene>
<reference evidence="2" key="1">
    <citation type="journal article" date="2012" name="Stand. Genomic Sci.">
        <title>Permanent draft genome sequence of the gliding predator Saprospira grandis strain Sa g1 (= HR1).</title>
        <authorList>
            <person name="Mavromatis K."/>
            <person name="Chertkov O."/>
            <person name="Lapidus A."/>
            <person name="Nolan M."/>
            <person name="Lucas S."/>
            <person name="Tice H."/>
            <person name="Del Rio T.G."/>
            <person name="Cheng J.F."/>
            <person name="Han C."/>
            <person name="Tapia R."/>
            <person name="Bruce D."/>
            <person name="Goodwin L.A."/>
            <person name="Pitluck S."/>
            <person name="Huntemann M."/>
            <person name="Liolios K."/>
            <person name="Pagani I."/>
            <person name="Ivanova N."/>
            <person name="Mikhailova N."/>
            <person name="Pati A."/>
            <person name="Chen A."/>
            <person name="Palaniappan K."/>
            <person name="Land M."/>
            <person name="Brambilla E.M."/>
            <person name="Rohde M."/>
            <person name="Spring S."/>
            <person name="Goker M."/>
            <person name="Detter J.C."/>
            <person name="Bristow J."/>
            <person name="Eisen J.A."/>
            <person name="Markowitz V."/>
            <person name="Hugenholtz P."/>
            <person name="Kyrpides N.C."/>
            <person name="Klenk H.P."/>
            <person name="Woyke T."/>
        </authorList>
    </citation>
    <scope>NUCLEOTIDE SEQUENCE [LARGE SCALE GENOMIC DNA]</scope>
    <source>
        <strain evidence="2">DSM 2844</strain>
    </source>
</reference>
<proteinExistence type="predicted"/>
<sequence length="127" mass="14876">MENVTVEDLRDIEFHDATFSNFTIDFRNKWIEVEVESSCDRAKLIIQFSKVKNISVDDEIEEWDDCQISYVDFKPIPSTERIEVTFTLIMLPGCACPELKFSFSDLKVRFTHGVKTLDELNQIWSED</sequence>
<dbReference type="AlphaFoldDB" id="J1I8D5"/>
<name>J1I8D5_9BACT</name>
<evidence type="ECO:0000313" key="2">
    <source>
        <dbReference type="Proteomes" id="UP000005113"/>
    </source>
</evidence>
<dbReference type="HOGENOM" id="CLU_1936647_0_0_10"/>
<dbReference type="RefSeq" id="WP_002660531.1">
    <property type="nucleotide sequence ID" value="NZ_JH719942.1"/>
</dbReference>
<accession>J1I8D5</accession>
<dbReference type="EMBL" id="JH719942">
    <property type="protein sequence ID" value="EJF54713.1"/>
    <property type="molecule type" value="Genomic_DNA"/>
</dbReference>
<organism evidence="1 2">
    <name type="scientific">Saprospira grandis DSM 2844</name>
    <dbReference type="NCBI Taxonomy" id="694433"/>
    <lineage>
        <taxon>Bacteria</taxon>
        <taxon>Pseudomonadati</taxon>
        <taxon>Bacteroidota</taxon>
        <taxon>Saprospiria</taxon>
        <taxon>Saprospirales</taxon>
        <taxon>Saprospiraceae</taxon>
        <taxon>Saprospira</taxon>
    </lineage>
</organism>